<feature type="region of interest" description="Disordered" evidence="1">
    <location>
        <begin position="157"/>
        <end position="176"/>
    </location>
</feature>
<dbReference type="OrthoDB" id="6778652at2759"/>
<name>A0A4Y1ZY69_ARAVE</name>
<evidence type="ECO:0000313" key="2">
    <source>
        <dbReference type="EMBL" id="GBL72418.1"/>
    </source>
</evidence>
<accession>A0A4Y1ZY69</accession>
<keyword evidence="3" id="KW-1185">Reference proteome</keyword>
<dbReference type="EMBL" id="BGPR01000001">
    <property type="protein sequence ID" value="GBL72418.1"/>
    <property type="molecule type" value="Genomic_DNA"/>
</dbReference>
<feature type="compositionally biased region" description="Basic and acidic residues" evidence="1">
    <location>
        <begin position="159"/>
        <end position="169"/>
    </location>
</feature>
<evidence type="ECO:0000313" key="3">
    <source>
        <dbReference type="Proteomes" id="UP000499080"/>
    </source>
</evidence>
<reference evidence="2 3" key="1">
    <citation type="journal article" date="2019" name="Sci. Rep.">
        <title>Orb-weaving spider Araneus ventricosus genome elucidates the spidroin gene catalogue.</title>
        <authorList>
            <person name="Kono N."/>
            <person name="Nakamura H."/>
            <person name="Ohtoshi R."/>
            <person name="Moran D.A.P."/>
            <person name="Shinohara A."/>
            <person name="Yoshida Y."/>
            <person name="Fujiwara M."/>
            <person name="Mori M."/>
            <person name="Tomita M."/>
            <person name="Arakawa K."/>
        </authorList>
    </citation>
    <scope>NUCLEOTIDE SEQUENCE [LARGE SCALE GENOMIC DNA]</scope>
</reference>
<evidence type="ECO:0000256" key="1">
    <source>
        <dbReference type="SAM" id="MobiDB-lite"/>
    </source>
</evidence>
<dbReference type="AlphaFoldDB" id="A0A4Y1ZY69"/>
<gene>
    <name evidence="2" type="ORF">AVEN_115343_1</name>
</gene>
<comment type="caution">
    <text evidence="2">The sequence shown here is derived from an EMBL/GenBank/DDBJ whole genome shotgun (WGS) entry which is preliminary data.</text>
</comment>
<proteinExistence type="predicted"/>
<organism evidence="2 3">
    <name type="scientific">Araneus ventricosus</name>
    <name type="common">Orbweaver spider</name>
    <name type="synonym">Epeira ventricosa</name>
    <dbReference type="NCBI Taxonomy" id="182803"/>
    <lineage>
        <taxon>Eukaryota</taxon>
        <taxon>Metazoa</taxon>
        <taxon>Ecdysozoa</taxon>
        <taxon>Arthropoda</taxon>
        <taxon>Chelicerata</taxon>
        <taxon>Arachnida</taxon>
        <taxon>Araneae</taxon>
        <taxon>Araneomorphae</taxon>
        <taxon>Entelegynae</taxon>
        <taxon>Araneoidea</taxon>
        <taxon>Araneidae</taxon>
        <taxon>Araneus</taxon>
    </lineage>
</organism>
<dbReference type="Proteomes" id="UP000499080">
    <property type="component" value="Unassembled WGS sequence"/>
</dbReference>
<evidence type="ECO:0008006" key="4">
    <source>
        <dbReference type="Google" id="ProtNLM"/>
    </source>
</evidence>
<sequence>MEELLESNRRIEHKLDTFITNQQIQPMSLIAQEDDEEMCLISLFPLEVEDFVKFDKKIAESSGFSKKTFKFMYDYRSKGCKDPCLQYYEKINDGCGRRKYSLTGKSTGQTELPFERSEAYKSILEICFRNFKDAKLNIVREAMSDWLMQSKFRKSKREKRSETRARENWTEMLPQL</sequence>
<protein>
    <recommendedName>
        <fullName evidence="4">DUF4806 domain-containing protein</fullName>
    </recommendedName>
</protein>